<dbReference type="STRING" id="1618387.UW44_C0001G0008"/>
<dbReference type="Gene3D" id="3.90.550.10">
    <property type="entry name" value="Spore Coat Polysaccharide Biosynthesis Protein SpsA, Chain A"/>
    <property type="match status" value="1"/>
</dbReference>
<dbReference type="EMBL" id="LCIH01000001">
    <property type="protein sequence ID" value="KKT52456.1"/>
    <property type="molecule type" value="Genomic_DNA"/>
</dbReference>
<dbReference type="CDD" id="cd04186">
    <property type="entry name" value="GT_2_like_c"/>
    <property type="match status" value="1"/>
</dbReference>
<dbReference type="AlphaFoldDB" id="A0A0G1HZ60"/>
<dbReference type="Proteomes" id="UP000034006">
    <property type="component" value="Unassembled WGS sequence"/>
</dbReference>
<feature type="domain" description="Glycosyltransferase 2-like" evidence="4">
    <location>
        <begin position="7"/>
        <end position="161"/>
    </location>
</feature>
<dbReference type="Pfam" id="PF00535">
    <property type="entry name" value="Glycos_transf_2"/>
    <property type="match status" value="1"/>
</dbReference>
<reference evidence="5 6" key="1">
    <citation type="journal article" date="2015" name="Nature">
        <title>rRNA introns, odd ribosomes, and small enigmatic genomes across a large radiation of phyla.</title>
        <authorList>
            <person name="Brown C.T."/>
            <person name="Hug L.A."/>
            <person name="Thomas B.C."/>
            <person name="Sharon I."/>
            <person name="Castelle C.J."/>
            <person name="Singh A."/>
            <person name="Wilkins M.J."/>
            <person name="Williams K.H."/>
            <person name="Banfield J.F."/>
        </authorList>
    </citation>
    <scope>NUCLEOTIDE SEQUENCE [LARGE SCALE GENOMIC DNA]</scope>
</reference>
<accession>A0A0G1HZ60</accession>
<dbReference type="PANTHER" id="PTHR43179:SF12">
    <property type="entry name" value="GALACTOFURANOSYLTRANSFERASE GLFT2"/>
    <property type="match status" value="1"/>
</dbReference>
<evidence type="ECO:0000256" key="3">
    <source>
        <dbReference type="ARBA" id="ARBA00022679"/>
    </source>
</evidence>
<evidence type="ECO:0000256" key="2">
    <source>
        <dbReference type="ARBA" id="ARBA00022676"/>
    </source>
</evidence>
<evidence type="ECO:0000313" key="5">
    <source>
        <dbReference type="EMBL" id="KKT52456.1"/>
    </source>
</evidence>
<comment type="caution">
    <text evidence="5">The sequence shown here is derived from an EMBL/GenBank/DDBJ whole genome shotgun (WGS) entry which is preliminary data.</text>
</comment>
<dbReference type="GO" id="GO:0016757">
    <property type="term" value="F:glycosyltransferase activity"/>
    <property type="evidence" value="ECO:0007669"/>
    <property type="project" value="UniProtKB-KW"/>
</dbReference>
<sequence length="291" mass="34364">MKPTVDVIIPSFNGKYLLEKHLSKVFQYTDFLNKVIVIDNGSTDETIPWLKDNFPKVVVVKNNSNLGFTKPVNQGVAVSKSEYLILLNNDVEPKKDYLKNIFDYFKNEKVFAVSFNENESSWPLVTWRDGKLQFTRGEEKGHPMYSAWASGGSAIFRRSIWNKLGGLNEIYAPFYWEDIGIGYRAWKMGYKIIWDNRSIVYHQHESTAKKINQNFVKLIRQRNELLFTWINITDREMIWSHIRFLVWHCLRHPRYFQVVISALLRLPSNKQDKKFVLSDREVLNLVNKKYE</sequence>
<keyword evidence="3 5" id="KW-0808">Transferase</keyword>
<dbReference type="SUPFAM" id="SSF53448">
    <property type="entry name" value="Nucleotide-diphospho-sugar transferases"/>
    <property type="match status" value="1"/>
</dbReference>
<keyword evidence="2" id="KW-0328">Glycosyltransferase</keyword>
<dbReference type="PANTHER" id="PTHR43179">
    <property type="entry name" value="RHAMNOSYLTRANSFERASE WBBL"/>
    <property type="match status" value="1"/>
</dbReference>
<gene>
    <name evidence="5" type="ORF">UW44_C0001G0008</name>
</gene>
<dbReference type="InterPro" id="IPR029044">
    <property type="entry name" value="Nucleotide-diphossugar_trans"/>
</dbReference>
<evidence type="ECO:0000256" key="1">
    <source>
        <dbReference type="ARBA" id="ARBA00006739"/>
    </source>
</evidence>
<comment type="similarity">
    <text evidence="1">Belongs to the glycosyltransferase 2 family.</text>
</comment>
<name>A0A0G1HZ60_9BACT</name>
<protein>
    <submittedName>
        <fullName evidence="5">Glycosyl transferase, group 2 family protein</fullName>
    </submittedName>
</protein>
<organism evidence="5 6">
    <name type="scientific">Candidatus Collierbacteria bacterium GW2011_GWB2_44_22</name>
    <dbReference type="NCBI Taxonomy" id="1618387"/>
    <lineage>
        <taxon>Bacteria</taxon>
        <taxon>Candidatus Collieribacteriota</taxon>
    </lineage>
</organism>
<proteinExistence type="inferred from homology"/>
<dbReference type="InterPro" id="IPR001173">
    <property type="entry name" value="Glyco_trans_2-like"/>
</dbReference>
<evidence type="ECO:0000313" key="6">
    <source>
        <dbReference type="Proteomes" id="UP000034006"/>
    </source>
</evidence>
<evidence type="ECO:0000259" key="4">
    <source>
        <dbReference type="Pfam" id="PF00535"/>
    </source>
</evidence>